<dbReference type="EMBL" id="CP126659">
    <property type="protein sequence ID" value="WJZ99412.1"/>
    <property type="molecule type" value="Genomic_DNA"/>
</dbReference>
<feature type="region of interest" description="Disordered" evidence="3">
    <location>
        <begin position="307"/>
        <end position="362"/>
    </location>
</feature>
<feature type="compositionally biased region" description="Polar residues" evidence="3">
    <location>
        <begin position="402"/>
        <end position="413"/>
    </location>
</feature>
<feature type="coiled-coil region" evidence="2">
    <location>
        <begin position="537"/>
        <end position="564"/>
    </location>
</feature>
<evidence type="ECO:0008006" key="6">
    <source>
        <dbReference type="Google" id="ProtNLM"/>
    </source>
</evidence>
<gene>
    <name evidence="4" type="ORF">VitviT2T_017860</name>
</gene>
<feature type="compositionally biased region" description="Pro residues" evidence="3">
    <location>
        <begin position="316"/>
        <end position="325"/>
    </location>
</feature>
<dbReference type="PANTHER" id="PTHR31342:SF16">
    <property type="entry name" value="TALIN_MIDDLE DOMAIN-CONTAINING PROTEIN"/>
    <property type="match status" value="1"/>
</dbReference>
<name>A0ABY9CXQ1_VITVI</name>
<dbReference type="Proteomes" id="UP001227230">
    <property type="component" value="Chromosome 12"/>
</dbReference>
<protein>
    <recommendedName>
        <fullName evidence="6">Hydroxyproline-rich glycoprotein family protein</fullName>
    </recommendedName>
</protein>
<evidence type="ECO:0000256" key="2">
    <source>
        <dbReference type="SAM" id="Coils"/>
    </source>
</evidence>
<feature type="region of interest" description="Disordered" evidence="3">
    <location>
        <begin position="400"/>
        <end position="423"/>
    </location>
</feature>
<evidence type="ECO:0000313" key="4">
    <source>
        <dbReference type="EMBL" id="WJZ99412.1"/>
    </source>
</evidence>
<reference evidence="4 5" key="1">
    <citation type="journal article" date="2023" name="Hortic Res">
        <title>The complete reference genome for grapevine (Vitis vinifera L.) genetics and breeding.</title>
        <authorList>
            <person name="Shi X."/>
            <person name="Cao S."/>
            <person name="Wang X."/>
            <person name="Huang S."/>
            <person name="Wang Y."/>
            <person name="Liu Z."/>
            <person name="Liu W."/>
            <person name="Leng X."/>
            <person name="Peng Y."/>
            <person name="Wang N."/>
            <person name="Wang Y."/>
            <person name="Ma Z."/>
            <person name="Xu X."/>
            <person name="Zhang F."/>
            <person name="Xue H."/>
            <person name="Zhong H."/>
            <person name="Wang Y."/>
            <person name="Zhang K."/>
            <person name="Velt A."/>
            <person name="Avia K."/>
            <person name="Holtgrawe D."/>
            <person name="Grimplet J."/>
            <person name="Matus J.T."/>
            <person name="Ware D."/>
            <person name="Wu X."/>
            <person name="Wang H."/>
            <person name="Liu C."/>
            <person name="Fang Y."/>
            <person name="Rustenholz C."/>
            <person name="Cheng Z."/>
            <person name="Xiao H."/>
            <person name="Zhou Y."/>
        </authorList>
    </citation>
    <scope>NUCLEOTIDE SEQUENCE [LARGE SCALE GENOMIC DNA]</scope>
    <source>
        <strain evidence="5">cv. Pinot noir / PN40024</strain>
        <tissue evidence="4">Leaf</tissue>
    </source>
</reference>
<keyword evidence="5" id="KW-1185">Reference proteome</keyword>
<evidence type="ECO:0000256" key="3">
    <source>
        <dbReference type="SAM" id="MobiDB-lite"/>
    </source>
</evidence>
<dbReference type="PANTHER" id="PTHR31342">
    <property type="entry name" value="PROTEIN CHUP1, CHLOROPLASTIC"/>
    <property type="match status" value="1"/>
</dbReference>
<organism evidence="4 5">
    <name type="scientific">Vitis vinifera</name>
    <name type="common">Grape</name>
    <dbReference type="NCBI Taxonomy" id="29760"/>
    <lineage>
        <taxon>Eukaryota</taxon>
        <taxon>Viridiplantae</taxon>
        <taxon>Streptophyta</taxon>
        <taxon>Embryophyta</taxon>
        <taxon>Tracheophyta</taxon>
        <taxon>Spermatophyta</taxon>
        <taxon>Magnoliopsida</taxon>
        <taxon>eudicotyledons</taxon>
        <taxon>Gunneridae</taxon>
        <taxon>Pentapetalae</taxon>
        <taxon>rosids</taxon>
        <taxon>Vitales</taxon>
        <taxon>Vitaceae</taxon>
        <taxon>Viteae</taxon>
        <taxon>Vitis</taxon>
    </lineage>
</organism>
<dbReference type="InterPro" id="IPR040265">
    <property type="entry name" value="CHUP1/IPGA1-like"/>
</dbReference>
<evidence type="ECO:0000256" key="1">
    <source>
        <dbReference type="ARBA" id="ARBA00023054"/>
    </source>
</evidence>
<proteinExistence type="predicted"/>
<keyword evidence="1 2" id="KW-0175">Coiled coil</keyword>
<evidence type="ECO:0000313" key="5">
    <source>
        <dbReference type="Proteomes" id="UP001227230"/>
    </source>
</evidence>
<accession>A0ABY9CXQ1</accession>
<sequence length="664" mass="73394">MESGLLGVSALPTKGNSSVFQARSADLTKNQKNVAGMMIDESCGLTGNLMMMMELRKKVMTFRDIIGFPPYDEAGPINELVIGTVEDLHKLYPIVVPHTLTLDMKEVSLYQGLVHLYNVLKSVGDSWANNHKWIADFGCDAEGSLENFSLGQLGRRVLAKLDYMIKIAREMFDIMDEDKRNNEERTEDSNIGDILGESYSDNKVTYPSPNSPTLELSISMIYFPPILSPVRLQAAGNIANKSIATVTNEVLQDSKAINARPKIPNFNSNRMAKAKEQAVTPPSMPSSPPQTVSVAAVSSKFTSNMMPGAKEQATAPPLPPSPPSNLPLNVTTAPPPPPILPSKGSVPPPLAPMPMTKGAAPPPPPPLAVAKALRPRKANNKLKRSTHMGNLYRTLKGKVEGSSLQGKNSQGRTSAIGDSAGGKQGMADALAEMTKRSAYFQQIEEDVQKHGKVIMEIKVAISSFQTKDMDELLKFQKHVEQHLEELTDETQVLARFEDFPMKKLETLRMAAALYLKLRGIATDLQNWKVAPPLRQLLDKVESYFNKIKRELDALERTKDEESKRFQSHNIHFDFNILMRIKESMVDVSSSCMELALQERRQAKAAANAETGSKTKGMTKACAKMLWKAFQLAFRVYTFAGGQDDRADNLTKELAQEIENEPEHK</sequence>
<feature type="compositionally biased region" description="Pro residues" evidence="3">
    <location>
        <begin position="333"/>
        <end position="352"/>
    </location>
</feature>